<dbReference type="Gene3D" id="3.20.20.70">
    <property type="entry name" value="Aldolase class I"/>
    <property type="match status" value="1"/>
</dbReference>
<name>A0A5B8UE34_9BACT</name>
<evidence type="ECO:0000313" key="7">
    <source>
        <dbReference type="Proteomes" id="UP000321204"/>
    </source>
</evidence>
<evidence type="ECO:0000256" key="4">
    <source>
        <dbReference type="ARBA" id="ARBA00023239"/>
    </source>
</evidence>
<dbReference type="Proteomes" id="UP000321204">
    <property type="component" value="Chromosome"/>
</dbReference>
<comment type="similarity">
    <text evidence="2">Belongs to the KHG/KDPG aldolase family.</text>
</comment>
<keyword evidence="4" id="KW-0456">Lyase</keyword>
<keyword evidence="5" id="KW-0119">Carbohydrate metabolism</keyword>
<dbReference type="NCBIfam" id="TIGR01182">
    <property type="entry name" value="eda"/>
    <property type="match status" value="1"/>
</dbReference>
<reference evidence="6 7" key="1">
    <citation type="journal article" date="2015" name="Int. J. Syst. Evol. Microbiol.">
        <title>Flavisolibacter ginsenosidimutans sp. nov., with ginsenoside-converting activity isolated from soil used for cultivating ginseng.</title>
        <authorList>
            <person name="Zhao Y."/>
            <person name="Liu Q."/>
            <person name="Kang M.S."/>
            <person name="Jin F."/>
            <person name="Yu H."/>
            <person name="Im W.T."/>
        </authorList>
    </citation>
    <scope>NUCLEOTIDE SEQUENCE [LARGE SCALE GENOMIC DNA]</scope>
    <source>
        <strain evidence="6 7">Gsoil 636</strain>
    </source>
</reference>
<gene>
    <name evidence="6" type="ORF">FSB75_00210</name>
</gene>
<proteinExistence type="inferred from homology"/>
<dbReference type="GO" id="GO:0016829">
    <property type="term" value="F:lyase activity"/>
    <property type="evidence" value="ECO:0007669"/>
    <property type="project" value="UniProtKB-KW"/>
</dbReference>
<dbReference type="InterPro" id="IPR000887">
    <property type="entry name" value="Aldlse_KDPG_KHG"/>
</dbReference>
<comment type="pathway">
    <text evidence="1">Carbohydrate acid metabolism.</text>
</comment>
<dbReference type="AlphaFoldDB" id="A0A5B8UE34"/>
<evidence type="ECO:0000313" key="6">
    <source>
        <dbReference type="EMBL" id="QEC54389.1"/>
    </source>
</evidence>
<protein>
    <submittedName>
        <fullName evidence="6">Bifunctional 4-hydroxy-2-oxoglutarate aldolase/2-dehydro-3-deoxy-phosphogluconate aldolase</fullName>
    </submittedName>
</protein>
<organism evidence="6 7">
    <name type="scientific">Flavisolibacter ginsenosidimutans</name>
    <dbReference type="NCBI Taxonomy" id="661481"/>
    <lineage>
        <taxon>Bacteria</taxon>
        <taxon>Pseudomonadati</taxon>
        <taxon>Bacteroidota</taxon>
        <taxon>Chitinophagia</taxon>
        <taxon>Chitinophagales</taxon>
        <taxon>Chitinophagaceae</taxon>
        <taxon>Flavisolibacter</taxon>
    </lineage>
</organism>
<keyword evidence="7" id="KW-1185">Reference proteome</keyword>
<evidence type="ECO:0000256" key="3">
    <source>
        <dbReference type="ARBA" id="ARBA00011233"/>
    </source>
</evidence>
<dbReference type="RefSeq" id="WP_146781271.1">
    <property type="nucleotide sequence ID" value="NZ_BAABIO010000006.1"/>
</dbReference>
<evidence type="ECO:0000256" key="2">
    <source>
        <dbReference type="ARBA" id="ARBA00006906"/>
    </source>
</evidence>
<dbReference type="CDD" id="cd00452">
    <property type="entry name" value="KDPG_aldolase"/>
    <property type="match status" value="1"/>
</dbReference>
<dbReference type="Pfam" id="PF01081">
    <property type="entry name" value="Aldolase"/>
    <property type="match status" value="1"/>
</dbReference>
<dbReference type="InterPro" id="IPR013785">
    <property type="entry name" value="Aldolase_TIM"/>
</dbReference>
<dbReference type="PANTHER" id="PTHR30246:SF1">
    <property type="entry name" value="2-DEHYDRO-3-DEOXY-6-PHOSPHOGALACTONATE ALDOLASE-RELATED"/>
    <property type="match status" value="1"/>
</dbReference>
<accession>A0A5B8UE34</accession>
<dbReference type="KEGG" id="fgg:FSB75_00210"/>
<sequence length="211" mass="21769">MTTASSQILTNKIVAILRGLPADTVMPVVEALIKGGIKAVEITLNTPGAFDMIKEITAVFGNKLLTGAGTVMDVEQAAKAIDAGAGFIISPSLDLSTIAYTKAQNCVSIPGAFTATEIVTAYKAGADIVKVFPASHPQYIKDLQGPLSHIPMMPTGGVSLENIAAFQKAGAVAFGIGSALVPSSLTKDTLNEKALVEKAKAFVRAVQPSSK</sequence>
<dbReference type="SUPFAM" id="SSF51569">
    <property type="entry name" value="Aldolase"/>
    <property type="match status" value="1"/>
</dbReference>
<comment type="subunit">
    <text evidence="3">Homotrimer.</text>
</comment>
<dbReference type="OrthoDB" id="9802667at2"/>
<dbReference type="EMBL" id="CP042433">
    <property type="protein sequence ID" value="QEC54389.1"/>
    <property type="molecule type" value="Genomic_DNA"/>
</dbReference>
<dbReference type="PANTHER" id="PTHR30246">
    <property type="entry name" value="2-KETO-3-DEOXY-6-PHOSPHOGLUCONATE ALDOLASE"/>
    <property type="match status" value="1"/>
</dbReference>
<evidence type="ECO:0000256" key="1">
    <source>
        <dbReference type="ARBA" id="ARBA00004761"/>
    </source>
</evidence>
<evidence type="ECO:0000256" key="5">
    <source>
        <dbReference type="ARBA" id="ARBA00023277"/>
    </source>
</evidence>